<evidence type="ECO:0008006" key="3">
    <source>
        <dbReference type="Google" id="ProtNLM"/>
    </source>
</evidence>
<dbReference type="Proteomes" id="UP000218267">
    <property type="component" value="Chromosome"/>
</dbReference>
<sequence>MFTEEIFFRLITELTKAVVVFEKNEVEYKLYFDKYLSFHEFKDNVNHLYWNFIREVRNNLYSFKTNGEVRSYLDMLIHIFEMLDEQIGENPDFVNPSPNYKIVTKTINRLEWIHIHPEDLSQMVACFQLQKDIIQKSSKFIRVFRKNCRKSEVYLLGPDASWQNEMKEFYPHMTRIKDVLPMHKLLPDKIYFLHEERQRLSLEYLGKGEDIYSSPANMYFEVKIETYRGLLCESQYSDFKGVDFKDQEMKVLFLEMHSILDQPNSSAFLQDFKNDLKKMIEKFKPTGNGSESTNCSCRSSVNLRWTASKVALVELIYGLFSSKSLNDGGAEIKEITKSFEKLFSVDLGDVYHTFSEICKRKIEPTKFFDLMKDSLLNKMKESEDN</sequence>
<keyword evidence="2" id="KW-1185">Reference proteome</keyword>
<evidence type="ECO:0000313" key="1">
    <source>
        <dbReference type="EMBL" id="BAX82385.1"/>
    </source>
</evidence>
<gene>
    <name evidence="1" type="ORF">ALGA_4094</name>
</gene>
<dbReference type="OrthoDB" id="1119473at2"/>
<accession>A0A1Y1CPU0</accession>
<proteinExistence type="predicted"/>
<organism evidence="1 2">
    <name type="scientific">Labilibaculum antarcticum</name>
    <dbReference type="NCBI Taxonomy" id="1717717"/>
    <lineage>
        <taxon>Bacteria</taxon>
        <taxon>Pseudomonadati</taxon>
        <taxon>Bacteroidota</taxon>
        <taxon>Bacteroidia</taxon>
        <taxon>Marinilabiliales</taxon>
        <taxon>Marinifilaceae</taxon>
        <taxon>Labilibaculum</taxon>
    </lineage>
</organism>
<dbReference type="AlphaFoldDB" id="A0A1Y1CPU0"/>
<dbReference type="RefSeq" id="WP_096432652.1">
    <property type="nucleotide sequence ID" value="NZ_AP018042.1"/>
</dbReference>
<dbReference type="KEGG" id="mbas:ALGA_4094"/>
<reference evidence="1 2" key="1">
    <citation type="journal article" date="2018" name="Mar. Genomics">
        <title>Complete genome sequence of Marinifilaceae bacterium strain SPP2, isolated from the Antarctic marine sediment.</title>
        <authorList>
            <person name="Watanabe M."/>
            <person name="Kojima H."/>
            <person name="Fukui M."/>
        </authorList>
    </citation>
    <scope>NUCLEOTIDE SEQUENCE [LARGE SCALE GENOMIC DNA]</scope>
    <source>
        <strain evidence="1 2">SPP2</strain>
    </source>
</reference>
<dbReference type="EMBL" id="AP018042">
    <property type="protein sequence ID" value="BAX82385.1"/>
    <property type="molecule type" value="Genomic_DNA"/>
</dbReference>
<reference evidence="2" key="2">
    <citation type="journal article" date="2020" name="Antonie Van Leeuwenhoek">
        <title>Labilibaculum antarcticum sp. nov., a novel facultative anaerobic, psychrotorelant bacterium isolated from marine sediment of Antarctica.</title>
        <authorList>
            <person name="Watanabe M."/>
            <person name="Kojima H."/>
            <person name="Fukui M."/>
        </authorList>
    </citation>
    <scope>NUCLEOTIDE SEQUENCE [LARGE SCALE GENOMIC DNA]</scope>
    <source>
        <strain evidence="2">SPP2</strain>
    </source>
</reference>
<name>A0A1Y1CPU0_9BACT</name>
<protein>
    <recommendedName>
        <fullName evidence="3">RteC protein</fullName>
    </recommendedName>
</protein>
<dbReference type="Pfam" id="PF09357">
    <property type="entry name" value="RteC"/>
    <property type="match status" value="1"/>
</dbReference>
<evidence type="ECO:0000313" key="2">
    <source>
        <dbReference type="Proteomes" id="UP000218267"/>
    </source>
</evidence>
<dbReference type="InterPro" id="IPR018534">
    <property type="entry name" value="Tet_reg_excision_RteC"/>
</dbReference>